<accession>A0A151ZAF5</accession>
<gene>
    <name evidence="1" type="ORF">DLAC_07807</name>
</gene>
<sequence length="506" mass="58087">MNCQILPNYVFIKILNYLARRANQRKIYFKLIEKVSLVSKEWRYKILPKLRFTHLTCYLPHGMKILEIQSLVDRGVFILPIRISLSAEITSESLSLKTLQLPNDFIASTVVATISFENLTDKTSQQVHNEILGKFKKITTMDIVNFNSTFHHLTPNFFDGIRKLELSSCNILIETIVDIVERTKGESLLLRSTPTYNIGIKNEYLMDSIYKYCEGNQTLKSLSVYNFHWKGSNSAAISLIHNNSTLTELNLTNLCGDMPSDVKINNRMIKRFYYESSRIKDFLRLWDSPSALEYTSLGTLLPDDIPLIRNNFKSLSSVVISGSTSIELIIDLILLNNPIEKFHIDVGTKLYANELVKALQFNNNLTELYISNILPLDALSQFLNSQHPTIRSLRTTLVSSTLIQVKGLLLDHKILEKLAFVFSVTRDTKPTEIINTITEIIKHNHKLISFDCQYFDTQLQGSQLNQIIQLIDLINLNPNLLRFSIFQNNNIPKVLQTFLTNKLIDF</sequence>
<proteinExistence type="predicted"/>
<dbReference type="Gene3D" id="3.80.10.10">
    <property type="entry name" value="Ribonuclease Inhibitor"/>
    <property type="match status" value="1"/>
</dbReference>
<reference evidence="1 2" key="1">
    <citation type="submission" date="2015-12" db="EMBL/GenBank/DDBJ databases">
        <title>Dictyostelia acquired genes for synthesis and detection of signals that induce cell-type specialization by lateral gene transfer from prokaryotes.</title>
        <authorList>
            <person name="Gloeckner G."/>
            <person name="Schaap P."/>
        </authorList>
    </citation>
    <scope>NUCLEOTIDE SEQUENCE [LARGE SCALE GENOMIC DNA]</scope>
    <source>
        <strain evidence="1 2">TK</strain>
    </source>
</reference>
<evidence type="ECO:0008006" key="3">
    <source>
        <dbReference type="Google" id="ProtNLM"/>
    </source>
</evidence>
<protein>
    <recommendedName>
        <fullName evidence="3">F-box domain-containing protein</fullName>
    </recommendedName>
</protein>
<dbReference type="Proteomes" id="UP000076078">
    <property type="component" value="Unassembled WGS sequence"/>
</dbReference>
<dbReference type="InParanoid" id="A0A151ZAF5"/>
<dbReference type="InterPro" id="IPR032675">
    <property type="entry name" value="LRR_dom_sf"/>
</dbReference>
<dbReference type="AlphaFoldDB" id="A0A151ZAF5"/>
<organism evidence="1 2">
    <name type="scientific">Tieghemostelium lacteum</name>
    <name type="common">Slime mold</name>
    <name type="synonym">Dictyostelium lacteum</name>
    <dbReference type="NCBI Taxonomy" id="361077"/>
    <lineage>
        <taxon>Eukaryota</taxon>
        <taxon>Amoebozoa</taxon>
        <taxon>Evosea</taxon>
        <taxon>Eumycetozoa</taxon>
        <taxon>Dictyostelia</taxon>
        <taxon>Dictyosteliales</taxon>
        <taxon>Raperosteliaceae</taxon>
        <taxon>Tieghemostelium</taxon>
    </lineage>
</organism>
<name>A0A151ZAF5_TIELA</name>
<dbReference type="EMBL" id="LODT01000035">
    <property type="protein sequence ID" value="KYQ90931.1"/>
    <property type="molecule type" value="Genomic_DNA"/>
</dbReference>
<keyword evidence="2" id="KW-1185">Reference proteome</keyword>
<evidence type="ECO:0000313" key="2">
    <source>
        <dbReference type="Proteomes" id="UP000076078"/>
    </source>
</evidence>
<evidence type="ECO:0000313" key="1">
    <source>
        <dbReference type="EMBL" id="KYQ90931.1"/>
    </source>
</evidence>
<comment type="caution">
    <text evidence="1">The sequence shown here is derived from an EMBL/GenBank/DDBJ whole genome shotgun (WGS) entry which is preliminary data.</text>
</comment>